<accession>A0A5J6MN38</accession>
<dbReference type="Proteomes" id="UP000326202">
    <property type="component" value="Chromosome"/>
</dbReference>
<reference evidence="2 3" key="1">
    <citation type="submission" date="2019-08" db="EMBL/GenBank/DDBJ databases">
        <title>Hyperibacter terrae gen. nov., sp. nov. and Hyperibacter viscosus sp. nov., two new members in the family Rhodospirillaceae isolated from the rhizosphere of Hypericum perforatum.</title>
        <authorList>
            <person name="Noviana Z."/>
        </authorList>
    </citation>
    <scope>NUCLEOTIDE SEQUENCE [LARGE SCALE GENOMIC DNA]</scope>
    <source>
        <strain evidence="2 3">R5913</strain>
    </source>
</reference>
<dbReference type="InterPro" id="IPR009959">
    <property type="entry name" value="Cyclase_SnoaL-like"/>
</dbReference>
<dbReference type="PANTHER" id="PTHR38436:SF1">
    <property type="entry name" value="ESTER CYCLASE"/>
    <property type="match status" value="1"/>
</dbReference>
<dbReference type="KEGG" id="htq:FRZ44_32790"/>
<dbReference type="EMBL" id="CP042906">
    <property type="protein sequence ID" value="QEX17975.1"/>
    <property type="molecule type" value="Genomic_DNA"/>
</dbReference>
<dbReference type="SUPFAM" id="SSF54427">
    <property type="entry name" value="NTF2-like"/>
    <property type="match status" value="1"/>
</dbReference>
<name>A0A5J6MN38_9PROT</name>
<dbReference type="PANTHER" id="PTHR38436">
    <property type="entry name" value="POLYKETIDE CYCLASE SNOAL-LIKE DOMAIN"/>
    <property type="match status" value="1"/>
</dbReference>
<evidence type="ECO:0000259" key="1">
    <source>
        <dbReference type="Pfam" id="PF12680"/>
    </source>
</evidence>
<evidence type="ECO:0000313" key="3">
    <source>
        <dbReference type="Proteomes" id="UP000326202"/>
    </source>
</evidence>
<dbReference type="Gene3D" id="3.10.450.50">
    <property type="match status" value="1"/>
</dbReference>
<organism evidence="2 3">
    <name type="scientific">Hypericibacter terrae</name>
    <dbReference type="NCBI Taxonomy" id="2602015"/>
    <lineage>
        <taxon>Bacteria</taxon>
        <taxon>Pseudomonadati</taxon>
        <taxon>Pseudomonadota</taxon>
        <taxon>Alphaproteobacteria</taxon>
        <taxon>Rhodospirillales</taxon>
        <taxon>Dongiaceae</taxon>
        <taxon>Hypericibacter</taxon>
    </lineage>
</organism>
<proteinExistence type="predicted"/>
<dbReference type="GO" id="GO:0030638">
    <property type="term" value="P:polyketide metabolic process"/>
    <property type="evidence" value="ECO:0007669"/>
    <property type="project" value="InterPro"/>
</dbReference>
<dbReference type="InterPro" id="IPR037401">
    <property type="entry name" value="SnoaL-like"/>
</dbReference>
<protein>
    <recommendedName>
        <fullName evidence="1">SnoaL-like domain-containing protein</fullName>
    </recommendedName>
</protein>
<evidence type="ECO:0000313" key="2">
    <source>
        <dbReference type="EMBL" id="QEX17975.1"/>
    </source>
</evidence>
<keyword evidence="3" id="KW-1185">Reference proteome</keyword>
<feature type="domain" description="SnoaL-like" evidence="1">
    <location>
        <begin position="11"/>
        <end position="108"/>
    </location>
</feature>
<dbReference type="Pfam" id="PF12680">
    <property type="entry name" value="SnoaL_2"/>
    <property type="match status" value="1"/>
</dbReference>
<gene>
    <name evidence="2" type="ORF">FRZ44_32790</name>
</gene>
<sequence>MLESNKATAIAFYNKGLMEGDIEGAFRLYAGPTYRHHNPHIEDGMEGVRKFVASILSRHPDARGEIKRVFAEGDRVILHSHWRGLSDNPRGEAVVDIFRLENGKVVEHWDVIRPIPETAANRNTMF</sequence>
<dbReference type="AlphaFoldDB" id="A0A5J6MN38"/>
<dbReference type="InterPro" id="IPR032710">
    <property type="entry name" value="NTF2-like_dom_sf"/>
</dbReference>